<evidence type="ECO:0000313" key="7">
    <source>
        <dbReference type="Proteomes" id="UP000294911"/>
    </source>
</evidence>
<dbReference type="InterPro" id="IPR001763">
    <property type="entry name" value="Rhodanese-like_dom"/>
</dbReference>
<keyword evidence="2" id="KW-0238">DNA-binding</keyword>
<gene>
    <name evidence="6" type="ORF">EV191_1011129</name>
</gene>
<dbReference type="InterPro" id="IPR036873">
    <property type="entry name" value="Rhodanese-like_dom_sf"/>
</dbReference>
<keyword evidence="3" id="KW-0804">Transcription</keyword>
<dbReference type="InterPro" id="IPR036390">
    <property type="entry name" value="WH_DNA-bd_sf"/>
</dbReference>
<dbReference type="CDD" id="cd00158">
    <property type="entry name" value="RHOD"/>
    <property type="match status" value="1"/>
</dbReference>
<name>A0A4V2SV53_9PSEU</name>
<dbReference type="PROSITE" id="PS50206">
    <property type="entry name" value="RHODANESE_3"/>
    <property type="match status" value="1"/>
</dbReference>
<dbReference type="GO" id="GO:0004792">
    <property type="term" value="F:thiosulfate-cyanide sulfurtransferase activity"/>
    <property type="evidence" value="ECO:0007669"/>
    <property type="project" value="InterPro"/>
</dbReference>
<dbReference type="Proteomes" id="UP000294911">
    <property type="component" value="Unassembled WGS sequence"/>
</dbReference>
<dbReference type="NCBIfam" id="NF033788">
    <property type="entry name" value="HTH_metalloreg"/>
    <property type="match status" value="1"/>
</dbReference>
<dbReference type="GO" id="GO:0003677">
    <property type="term" value="F:DNA binding"/>
    <property type="evidence" value="ECO:0007669"/>
    <property type="project" value="UniProtKB-KW"/>
</dbReference>
<organism evidence="6 7">
    <name type="scientific">Tamaricihabitans halophyticus</name>
    <dbReference type="NCBI Taxonomy" id="1262583"/>
    <lineage>
        <taxon>Bacteria</taxon>
        <taxon>Bacillati</taxon>
        <taxon>Actinomycetota</taxon>
        <taxon>Actinomycetes</taxon>
        <taxon>Pseudonocardiales</taxon>
        <taxon>Pseudonocardiaceae</taxon>
        <taxon>Tamaricihabitans</taxon>
    </lineage>
</organism>
<evidence type="ECO:0000256" key="1">
    <source>
        <dbReference type="ARBA" id="ARBA00023015"/>
    </source>
</evidence>
<dbReference type="InterPro" id="IPR036388">
    <property type="entry name" value="WH-like_DNA-bd_sf"/>
</dbReference>
<dbReference type="InterPro" id="IPR051081">
    <property type="entry name" value="HTH_MetalResp_TranReg"/>
</dbReference>
<dbReference type="InterPro" id="IPR001845">
    <property type="entry name" value="HTH_ArsR_DNA-bd_dom"/>
</dbReference>
<dbReference type="InterPro" id="IPR001307">
    <property type="entry name" value="Thiosulphate_STrfase_CS"/>
</dbReference>
<dbReference type="Gene3D" id="1.10.10.10">
    <property type="entry name" value="Winged helix-like DNA-binding domain superfamily/Winged helix DNA-binding domain"/>
    <property type="match status" value="1"/>
</dbReference>
<evidence type="ECO:0000256" key="3">
    <source>
        <dbReference type="ARBA" id="ARBA00023163"/>
    </source>
</evidence>
<dbReference type="SUPFAM" id="SSF46785">
    <property type="entry name" value="Winged helix' DNA-binding domain"/>
    <property type="match status" value="1"/>
</dbReference>
<reference evidence="6 7" key="1">
    <citation type="submission" date="2019-03" db="EMBL/GenBank/DDBJ databases">
        <title>Genomic Encyclopedia of Type Strains, Phase IV (KMG-IV): sequencing the most valuable type-strain genomes for metagenomic binning, comparative biology and taxonomic classification.</title>
        <authorList>
            <person name="Goeker M."/>
        </authorList>
    </citation>
    <scope>NUCLEOTIDE SEQUENCE [LARGE SCALE GENOMIC DNA]</scope>
    <source>
        <strain evidence="6 7">DSM 45765</strain>
    </source>
</reference>
<feature type="domain" description="Rhodanese" evidence="4">
    <location>
        <begin position="129"/>
        <end position="214"/>
    </location>
</feature>
<evidence type="ECO:0000259" key="5">
    <source>
        <dbReference type="PROSITE" id="PS50987"/>
    </source>
</evidence>
<dbReference type="Pfam" id="PF00581">
    <property type="entry name" value="Rhodanese"/>
    <property type="match status" value="1"/>
</dbReference>
<dbReference type="SMART" id="SM00450">
    <property type="entry name" value="RHOD"/>
    <property type="match status" value="1"/>
</dbReference>
<feature type="domain" description="HTH arsR-type" evidence="5">
    <location>
        <begin position="5"/>
        <end position="99"/>
    </location>
</feature>
<keyword evidence="1" id="KW-0805">Transcription regulation</keyword>
<dbReference type="Gene3D" id="3.40.250.10">
    <property type="entry name" value="Rhodanese-like domain"/>
    <property type="match status" value="1"/>
</dbReference>
<evidence type="ECO:0000256" key="2">
    <source>
        <dbReference type="ARBA" id="ARBA00023125"/>
    </source>
</evidence>
<dbReference type="OrthoDB" id="9800872at2"/>
<dbReference type="SMART" id="SM00418">
    <property type="entry name" value="HTH_ARSR"/>
    <property type="match status" value="1"/>
</dbReference>
<accession>A0A4V2SV53</accession>
<dbReference type="EMBL" id="SLXQ01000001">
    <property type="protein sequence ID" value="TCP57176.1"/>
    <property type="molecule type" value="Genomic_DNA"/>
</dbReference>
<dbReference type="AlphaFoldDB" id="A0A4V2SV53"/>
<sequence length="216" mass="23590">MGAFTEQPIYAQLARMGKALSNPARLRLLHLLEQREQTVEELAGRAGVGLKNTSAQLQQLRAANLVAVRRDGTRMYYRLADPEISRFLGVFEEFAEGRLADLRDAVAAHLGDPAELWPVSVAELKRRLDDPGTLLLDVRSAADYADGHVPGAVSVPFEQLADRLAELPTGGKVIAYCQGPYCVVSPKAVRLLRDFGYSARPLAGGFTAWQRSMVTG</sequence>
<evidence type="ECO:0000313" key="6">
    <source>
        <dbReference type="EMBL" id="TCP57176.1"/>
    </source>
</evidence>
<dbReference type="PROSITE" id="PS00380">
    <property type="entry name" value="RHODANESE_1"/>
    <property type="match status" value="1"/>
</dbReference>
<dbReference type="Pfam" id="PF12840">
    <property type="entry name" value="HTH_20"/>
    <property type="match status" value="1"/>
</dbReference>
<dbReference type="CDD" id="cd00090">
    <property type="entry name" value="HTH_ARSR"/>
    <property type="match status" value="1"/>
</dbReference>
<proteinExistence type="predicted"/>
<dbReference type="PROSITE" id="PS50987">
    <property type="entry name" value="HTH_ARSR_2"/>
    <property type="match status" value="1"/>
</dbReference>
<dbReference type="PRINTS" id="PR00778">
    <property type="entry name" value="HTHARSR"/>
</dbReference>
<dbReference type="RefSeq" id="WP_132875684.1">
    <property type="nucleotide sequence ID" value="NZ_SLXQ01000001.1"/>
</dbReference>
<dbReference type="InterPro" id="IPR011991">
    <property type="entry name" value="ArsR-like_HTH"/>
</dbReference>
<evidence type="ECO:0000259" key="4">
    <source>
        <dbReference type="PROSITE" id="PS50206"/>
    </source>
</evidence>
<dbReference type="GO" id="GO:0003700">
    <property type="term" value="F:DNA-binding transcription factor activity"/>
    <property type="evidence" value="ECO:0007669"/>
    <property type="project" value="InterPro"/>
</dbReference>
<dbReference type="PANTHER" id="PTHR33154:SF18">
    <property type="entry name" value="ARSENICAL RESISTANCE OPERON REPRESSOR"/>
    <property type="match status" value="1"/>
</dbReference>
<dbReference type="PANTHER" id="PTHR33154">
    <property type="entry name" value="TRANSCRIPTIONAL REGULATOR, ARSR FAMILY"/>
    <property type="match status" value="1"/>
</dbReference>
<protein>
    <submittedName>
        <fullName evidence="6">ArsR family transcriptional regulator</fullName>
    </submittedName>
</protein>
<comment type="caution">
    <text evidence="6">The sequence shown here is derived from an EMBL/GenBank/DDBJ whole genome shotgun (WGS) entry which is preliminary data.</text>
</comment>
<keyword evidence="7" id="KW-1185">Reference proteome</keyword>
<dbReference type="SUPFAM" id="SSF52821">
    <property type="entry name" value="Rhodanese/Cell cycle control phosphatase"/>
    <property type="match status" value="1"/>
</dbReference>